<gene>
    <name evidence="2" type="ORF">QX233_23025</name>
</gene>
<feature type="coiled-coil region" evidence="1">
    <location>
        <begin position="6"/>
        <end position="79"/>
    </location>
</feature>
<dbReference type="EMBL" id="JAUHGV010000307">
    <property type="protein sequence ID" value="MDN4015327.1"/>
    <property type="molecule type" value="Genomic_DNA"/>
</dbReference>
<sequence>MDEDLVEELRSRAKNVLTTIALTEQEKLSQSNIQQELLDLDGMDRHLAFKFAEKEITNLEELAEQSVDDLSDIEELSEEKA</sequence>
<dbReference type="Pfam" id="PF14520">
    <property type="entry name" value="HHH_5"/>
    <property type="match status" value="1"/>
</dbReference>
<accession>A0AAJ1RAI8</accession>
<name>A0AAJ1RAI8_9FLAO</name>
<dbReference type="Proteomes" id="UP001225933">
    <property type="component" value="Unassembled WGS sequence"/>
</dbReference>
<dbReference type="SUPFAM" id="SSF47794">
    <property type="entry name" value="Rad51 N-terminal domain-like"/>
    <property type="match status" value="1"/>
</dbReference>
<keyword evidence="1" id="KW-0175">Coiled coil</keyword>
<evidence type="ECO:0000313" key="2">
    <source>
        <dbReference type="EMBL" id="MDN4015327.1"/>
    </source>
</evidence>
<proteinExistence type="predicted"/>
<dbReference type="Gene3D" id="1.10.150.20">
    <property type="entry name" value="5' to 3' exonuclease, C-terminal subdomain"/>
    <property type="match status" value="1"/>
</dbReference>
<evidence type="ECO:0000313" key="3">
    <source>
        <dbReference type="Proteomes" id="UP001225933"/>
    </source>
</evidence>
<dbReference type="RefSeq" id="WP_290343849.1">
    <property type="nucleotide sequence ID" value="NZ_JAUHGV010000307.1"/>
</dbReference>
<organism evidence="2 3">
    <name type="scientific">Chryseobacterium gambrini</name>
    <dbReference type="NCBI Taxonomy" id="373672"/>
    <lineage>
        <taxon>Bacteria</taxon>
        <taxon>Pseudomonadati</taxon>
        <taxon>Bacteroidota</taxon>
        <taxon>Flavobacteriia</taxon>
        <taxon>Flavobacteriales</taxon>
        <taxon>Weeksellaceae</taxon>
        <taxon>Chryseobacterium group</taxon>
        <taxon>Chryseobacterium</taxon>
    </lineage>
</organism>
<feature type="non-terminal residue" evidence="2">
    <location>
        <position position="1"/>
    </location>
</feature>
<dbReference type="GO" id="GO:0000166">
    <property type="term" value="F:nucleotide binding"/>
    <property type="evidence" value="ECO:0007669"/>
    <property type="project" value="InterPro"/>
</dbReference>
<evidence type="ECO:0000256" key="1">
    <source>
        <dbReference type="SAM" id="Coils"/>
    </source>
</evidence>
<comment type="caution">
    <text evidence="2">The sequence shown here is derived from an EMBL/GenBank/DDBJ whole genome shotgun (WGS) entry which is preliminary data.</text>
</comment>
<reference evidence="2" key="1">
    <citation type="submission" date="2023-06" db="EMBL/GenBank/DDBJ databases">
        <title>Two Chryseobacterium gambrini strains from China.</title>
        <authorList>
            <person name="Zeng J."/>
            <person name="Wu Y."/>
        </authorList>
    </citation>
    <scope>NUCLEOTIDE SEQUENCE</scope>
    <source>
        <strain evidence="2">SQ219</strain>
    </source>
</reference>
<feature type="non-terminal residue" evidence="2">
    <location>
        <position position="81"/>
    </location>
</feature>
<protein>
    <submittedName>
        <fullName evidence="2">Helix-hairpin-helix domain-containing protein</fullName>
    </submittedName>
</protein>
<dbReference type="InterPro" id="IPR010995">
    <property type="entry name" value="DNA_repair_Rad51/TF_NusA_a-hlx"/>
</dbReference>
<dbReference type="AlphaFoldDB" id="A0AAJ1RAI8"/>